<dbReference type="RefSeq" id="WP_169752517.1">
    <property type="nucleotide sequence ID" value="NZ_CP012542.1"/>
</dbReference>
<gene>
    <name evidence="1" type="ORF">CMUC_0248</name>
</gene>
<protein>
    <submittedName>
        <fullName evidence="1">Uncharacterized protein</fullName>
    </submittedName>
</protein>
<sequence length="158" mass="18370">MSEILDTNQTQNKTEQNCENLCKKYPKMQNLHKKVLEISLNGVAELLIYTGKTGVWLSNLANELKDDTQKARLSKINEEQVKINGIEIISHDLVKDVIAKRLKTEVINIYFAQIYLAKKDDLTDDEYFYEVEARFNNFLYHFKIKAIDAEILNIKVKS</sequence>
<keyword evidence="2" id="KW-1185">Reference proteome</keyword>
<dbReference type="Proteomes" id="UP000503264">
    <property type="component" value="Chromosome"/>
</dbReference>
<proteinExistence type="predicted"/>
<dbReference type="AlphaFoldDB" id="A0A6G5QEC8"/>
<name>A0A6G5QEC8_9BACT</name>
<reference evidence="1 2" key="1">
    <citation type="submission" date="2016-07" db="EMBL/GenBank/DDBJ databases">
        <title>Comparative genomics of the Campylobacter concisus group.</title>
        <authorList>
            <person name="Miller W.G."/>
            <person name="Yee E."/>
            <person name="Chapman M.H."/>
            <person name="Huynh S."/>
            <person name="Bono J.L."/>
            <person name="On S.L.W."/>
            <person name="StLeger J."/>
            <person name="Foster G."/>
            <person name="Parker C.T."/>
        </authorList>
    </citation>
    <scope>NUCLEOTIDE SEQUENCE [LARGE SCALE GENOMIC DNA]</scope>
    <source>
        <strain evidence="1 2">CCUG 21559</strain>
    </source>
</reference>
<organism evidence="1 2">
    <name type="scientific">Campylobacter mucosalis CCUG 21559</name>
    <dbReference type="NCBI Taxonomy" id="1032067"/>
    <lineage>
        <taxon>Bacteria</taxon>
        <taxon>Pseudomonadati</taxon>
        <taxon>Campylobacterota</taxon>
        <taxon>Epsilonproteobacteria</taxon>
        <taxon>Campylobacterales</taxon>
        <taxon>Campylobacteraceae</taxon>
        <taxon>Campylobacter</taxon>
    </lineage>
</organism>
<accession>A0A6G5QEC8</accession>
<evidence type="ECO:0000313" key="1">
    <source>
        <dbReference type="EMBL" id="QCD44063.1"/>
    </source>
</evidence>
<evidence type="ECO:0000313" key="2">
    <source>
        <dbReference type="Proteomes" id="UP000503264"/>
    </source>
</evidence>
<dbReference type="EMBL" id="CP012542">
    <property type="protein sequence ID" value="QCD44063.1"/>
    <property type="molecule type" value="Genomic_DNA"/>
</dbReference>